<sequence length="266" mass="29887">MRPKFSEFSYGYSVTRELELLAKLALGGVSAPPMLPSLKAEKDLGFDVGVLTVRLAIFVQFKLGEYVSRAAPGSPTWPYLGKEHYRVRIDTSDHQFLALLDLEKRGVHKGRPLLVMYTAPAFWTRETFWMHYSADEVLQHSYGFAPSDLPCDGQEHHRVVTADHSMNGVLSELREVQDRLERQTLDAEFRQLAEYRGTEFSLVSLEQQLRAACASAGIAQLGQLDALDAPDRGVWDQIQVWSQMLEVVPLIWYEGATADPGSSDRG</sequence>
<dbReference type="Proteomes" id="UP000278440">
    <property type="component" value="Unassembled WGS sequence"/>
</dbReference>
<organism evidence="1 2">
    <name type="scientific">Terracoccus luteus</name>
    <dbReference type="NCBI Taxonomy" id="53356"/>
    <lineage>
        <taxon>Bacteria</taxon>
        <taxon>Bacillati</taxon>
        <taxon>Actinomycetota</taxon>
        <taxon>Actinomycetes</taxon>
        <taxon>Micrococcales</taxon>
        <taxon>Intrasporangiaceae</taxon>
        <taxon>Terracoccus</taxon>
    </lineage>
</organism>
<proteinExistence type="predicted"/>
<comment type="caution">
    <text evidence="1">The sequence shown here is derived from an EMBL/GenBank/DDBJ whole genome shotgun (WGS) entry which is preliminary data.</text>
</comment>
<dbReference type="OrthoDB" id="8257659at2"/>
<name>A0A495Y453_9MICO</name>
<gene>
    <name evidence="1" type="ORF">DFJ68_2682</name>
</gene>
<dbReference type="AlphaFoldDB" id="A0A495Y453"/>
<protein>
    <submittedName>
        <fullName evidence="1">Uncharacterized protein</fullName>
    </submittedName>
</protein>
<accession>A0A495Y453</accession>
<keyword evidence="2" id="KW-1185">Reference proteome</keyword>
<reference evidence="1 2" key="1">
    <citation type="submission" date="2018-10" db="EMBL/GenBank/DDBJ databases">
        <title>Sequencing the genomes of 1000 actinobacteria strains.</title>
        <authorList>
            <person name="Klenk H.-P."/>
        </authorList>
    </citation>
    <scope>NUCLEOTIDE SEQUENCE [LARGE SCALE GENOMIC DNA]</scope>
    <source>
        <strain evidence="1 2">DSM 44267</strain>
    </source>
</reference>
<evidence type="ECO:0000313" key="1">
    <source>
        <dbReference type="EMBL" id="RKT79218.1"/>
    </source>
</evidence>
<dbReference type="RefSeq" id="WP_121033932.1">
    <property type="nucleotide sequence ID" value="NZ_RBXT01000001.1"/>
</dbReference>
<evidence type="ECO:0000313" key="2">
    <source>
        <dbReference type="Proteomes" id="UP000278440"/>
    </source>
</evidence>
<dbReference type="EMBL" id="RBXT01000001">
    <property type="protein sequence ID" value="RKT79218.1"/>
    <property type="molecule type" value="Genomic_DNA"/>
</dbReference>